<accession>A0A5K7ZR00</accession>
<dbReference type="RefSeq" id="WP_155321276.1">
    <property type="nucleotide sequence ID" value="NZ_AP021876.1"/>
</dbReference>
<dbReference type="GO" id="GO:0016740">
    <property type="term" value="F:transferase activity"/>
    <property type="evidence" value="ECO:0007669"/>
    <property type="project" value="UniProtKB-KW"/>
</dbReference>
<dbReference type="PROSITE" id="PS50222">
    <property type="entry name" value="EF_HAND_2"/>
    <property type="match status" value="1"/>
</dbReference>
<dbReference type="PANTHER" id="PTHR43685">
    <property type="entry name" value="GLYCOSYLTRANSFERASE"/>
    <property type="match status" value="1"/>
</dbReference>
<dbReference type="KEGG" id="dov:DSCO28_08290"/>
<evidence type="ECO:0000313" key="2">
    <source>
        <dbReference type="EMBL" id="BBO80263.1"/>
    </source>
</evidence>
<protein>
    <submittedName>
        <fullName evidence="2">Glycosyl transferase</fullName>
    </submittedName>
</protein>
<evidence type="ECO:0000259" key="1">
    <source>
        <dbReference type="PROSITE" id="PS50222"/>
    </source>
</evidence>
<proteinExistence type="predicted"/>
<dbReference type="AlphaFoldDB" id="A0A5K7ZR00"/>
<dbReference type="Pfam" id="PF00535">
    <property type="entry name" value="Glycos_transf_2"/>
    <property type="match status" value="1"/>
</dbReference>
<dbReference type="PANTHER" id="PTHR43685:SF11">
    <property type="entry name" value="GLYCOSYLTRANSFERASE TAGX-RELATED"/>
    <property type="match status" value="1"/>
</dbReference>
<dbReference type="Proteomes" id="UP000425960">
    <property type="component" value="Chromosome"/>
</dbReference>
<gene>
    <name evidence="2" type="ORF">DSCO28_08290</name>
</gene>
<dbReference type="InterPro" id="IPR002048">
    <property type="entry name" value="EF_hand_dom"/>
</dbReference>
<dbReference type="GO" id="GO:0005509">
    <property type="term" value="F:calcium ion binding"/>
    <property type="evidence" value="ECO:0007669"/>
    <property type="project" value="InterPro"/>
</dbReference>
<dbReference type="SUPFAM" id="SSF53448">
    <property type="entry name" value="Nucleotide-diphospho-sugar transferases"/>
    <property type="match status" value="1"/>
</dbReference>
<dbReference type="InterPro" id="IPR001173">
    <property type="entry name" value="Glyco_trans_2-like"/>
</dbReference>
<dbReference type="EMBL" id="AP021876">
    <property type="protein sequence ID" value="BBO80263.1"/>
    <property type="molecule type" value="Genomic_DNA"/>
</dbReference>
<dbReference type="CDD" id="cd00761">
    <property type="entry name" value="Glyco_tranf_GTA_type"/>
    <property type="match status" value="1"/>
</dbReference>
<name>A0A5K7ZR00_9BACT</name>
<dbReference type="InterPro" id="IPR050834">
    <property type="entry name" value="Glycosyltransf_2"/>
</dbReference>
<keyword evidence="2" id="KW-0808">Transferase</keyword>
<sequence length="312" mass="36032">MSNKPFFSAVIPLYNKAPHVARSVGSVLNQTFGDFELIIVDDSSTDGSLNEVQKFNDPRIRLLHREKPGPGGYAARNFGIKVAKGQWIAFLDADDEWYPNHLEKAYELSFKFPEVYFMGSGWQSQNNGIKKVDAFFKEFNSNKKMIIETDDFLKYCSLEMQPVCGSAVFIKKSSPIASELFPANSEVKRGGDRYAWLKLICFHKKMAWSSHLGAIYHVDSINMVTKTARSSMNLLDNKVLQSLSRDLNKKEQLLLKQYFNQRILSGWLNNKILKNRNYNVYRHLHGNNFLKFFLIFRFIVKIIYIKLNSIID</sequence>
<organism evidence="2 3">
    <name type="scientific">Desulfosarcina ovata subsp. sediminis</name>
    <dbReference type="NCBI Taxonomy" id="885957"/>
    <lineage>
        <taxon>Bacteria</taxon>
        <taxon>Pseudomonadati</taxon>
        <taxon>Thermodesulfobacteriota</taxon>
        <taxon>Desulfobacteria</taxon>
        <taxon>Desulfobacterales</taxon>
        <taxon>Desulfosarcinaceae</taxon>
        <taxon>Desulfosarcina</taxon>
    </lineage>
</organism>
<feature type="domain" description="EF-hand" evidence="1">
    <location>
        <begin position="127"/>
        <end position="162"/>
    </location>
</feature>
<reference evidence="2 3" key="1">
    <citation type="submission" date="2019-11" db="EMBL/GenBank/DDBJ databases">
        <title>Comparative genomics of hydrocarbon-degrading Desulfosarcina strains.</title>
        <authorList>
            <person name="Watanabe M."/>
            <person name="Kojima H."/>
            <person name="Fukui M."/>
        </authorList>
    </citation>
    <scope>NUCLEOTIDE SEQUENCE [LARGE SCALE GENOMIC DNA]</scope>
    <source>
        <strain evidence="2 3">28bB2T</strain>
    </source>
</reference>
<evidence type="ECO:0000313" key="3">
    <source>
        <dbReference type="Proteomes" id="UP000425960"/>
    </source>
</evidence>
<dbReference type="InterPro" id="IPR029044">
    <property type="entry name" value="Nucleotide-diphossugar_trans"/>
</dbReference>
<dbReference type="Gene3D" id="3.90.550.10">
    <property type="entry name" value="Spore Coat Polysaccharide Biosynthesis Protein SpsA, Chain A"/>
    <property type="match status" value="1"/>
</dbReference>